<dbReference type="InterPro" id="IPR047675">
    <property type="entry name" value="Putative_zinc-bd"/>
</dbReference>
<name>A0ABW3WIP8_9RHOO</name>
<dbReference type="RefSeq" id="WP_277834313.1">
    <property type="nucleotide sequence ID" value="NZ_JARQZE010000012.1"/>
</dbReference>
<organism evidence="1 2">
    <name type="scientific">Thauera mechernichensis</name>
    <dbReference type="NCBI Taxonomy" id="82788"/>
    <lineage>
        <taxon>Bacteria</taxon>
        <taxon>Pseudomonadati</taxon>
        <taxon>Pseudomonadota</taxon>
        <taxon>Betaproteobacteria</taxon>
        <taxon>Rhodocyclales</taxon>
        <taxon>Zoogloeaceae</taxon>
        <taxon>Thauera</taxon>
    </lineage>
</organism>
<evidence type="ECO:0000313" key="2">
    <source>
        <dbReference type="Proteomes" id="UP001597158"/>
    </source>
</evidence>
<dbReference type="NCBIfam" id="NF041373">
    <property type="entry name" value="HGG_STG"/>
    <property type="match status" value="1"/>
</dbReference>
<proteinExistence type="predicted"/>
<comment type="caution">
    <text evidence="1">The sequence shown here is derived from an EMBL/GenBank/DDBJ whole genome shotgun (WGS) entry which is preliminary data.</text>
</comment>
<evidence type="ECO:0000313" key="1">
    <source>
        <dbReference type="EMBL" id="MFD1265270.1"/>
    </source>
</evidence>
<dbReference type="Proteomes" id="UP001597158">
    <property type="component" value="Unassembled WGS sequence"/>
</dbReference>
<keyword evidence="2" id="KW-1185">Reference proteome</keyword>
<reference evidence="2" key="1">
    <citation type="journal article" date="2019" name="Int. J. Syst. Evol. Microbiol.">
        <title>The Global Catalogue of Microorganisms (GCM) 10K type strain sequencing project: providing services to taxonomists for standard genome sequencing and annotation.</title>
        <authorList>
            <consortium name="The Broad Institute Genomics Platform"/>
            <consortium name="The Broad Institute Genome Sequencing Center for Infectious Disease"/>
            <person name="Wu L."/>
            <person name="Ma J."/>
        </authorList>
    </citation>
    <scope>NUCLEOTIDE SEQUENCE [LARGE SCALE GENOMIC DNA]</scope>
    <source>
        <strain evidence="2">CCUG 48884</strain>
    </source>
</reference>
<gene>
    <name evidence="1" type="ORF">ACFQ4M_16990</name>
</gene>
<sequence>MLKDVKVSAAAERDRRRRWRAYHEEHERIAREWAERGYQYPPPVYPQMPRDLVGLTCGARTRAGTPCKLTVIYMNGRCKLHGGLSTGPTSTEGRERCREAAQKRWAMVKAHATP</sequence>
<accession>A0ABW3WIP8</accession>
<protein>
    <submittedName>
        <fullName evidence="1">HGGxSTG domain-containing protein</fullName>
    </submittedName>
</protein>
<dbReference type="EMBL" id="JBHTMC010000032">
    <property type="protein sequence ID" value="MFD1265270.1"/>
    <property type="molecule type" value="Genomic_DNA"/>
</dbReference>